<name>A0A953J5G6_9BACT</name>
<protein>
    <submittedName>
        <fullName evidence="1">Uncharacterized protein</fullName>
    </submittedName>
</protein>
<gene>
    <name evidence="1" type="ORF">K8I29_07225</name>
</gene>
<reference evidence="1" key="2">
    <citation type="submission" date="2021-08" db="EMBL/GenBank/DDBJ databases">
        <authorList>
            <person name="Dalcin Martins P."/>
        </authorList>
    </citation>
    <scope>NUCLEOTIDE SEQUENCE</scope>
    <source>
        <strain evidence="1">MAG_39</strain>
    </source>
</reference>
<proteinExistence type="predicted"/>
<reference evidence="1" key="1">
    <citation type="journal article" date="2021" name="bioRxiv">
        <title>Unraveling nitrogen, sulfur and carbon metabolic pathways and microbial community transcriptional responses to substrate deprivation and toxicity stresses in a bioreactor mimicking anoxic brackish coastal sediment conditions.</title>
        <authorList>
            <person name="Martins P.D."/>
            <person name="Echeveste M.J."/>
            <person name="Arshad A."/>
            <person name="Kurth J."/>
            <person name="Ouboter H."/>
            <person name="Jetten M.S.M."/>
            <person name="Welte C.U."/>
        </authorList>
    </citation>
    <scope>NUCLEOTIDE SEQUENCE</scope>
    <source>
        <strain evidence="1">MAG_39</strain>
    </source>
</reference>
<evidence type="ECO:0000313" key="1">
    <source>
        <dbReference type="EMBL" id="MBZ0155993.1"/>
    </source>
</evidence>
<comment type="caution">
    <text evidence="1">The sequence shown here is derived from an EMBL/GenBank/DDBJ whole genome shotgun (WGS) entry which is preliminary data.</text>
</comment>
<sequence>MDTYFEKKQAEDLAAGSRGVSSVVNNLLVDDETATLTLDMRQLEDCTLDLCIAVV</sequence>
<organism evidence="1 2">
    <name type="scientific">Candidatus Nitrobium versatile</name>
    <dbReference type="NCBI Taxonomy" id="2884831"/>
    <lineage>
        <taxon>Bacteria</taxon>
        <taxon>Pseudomonadati</taxon>
        <taxon>Nitrospirota</taxon>
        <taxon>Nitrospiria</taxon>
        <taxon>Nitrospirales</taxon>
        <taxon>Nitrospiraceae</taxon>
        <taxon>Candidatus Nitrobium</taxon>
    </lineage>
</organism>
<dbReference type="Proteomes" id="UP000705867">
    <property type="component" value="Unassembled WGS sequence"/>
</dbReference>
<evidence type="ECO:0000313" key="2">
    <source>
        <dbReference type="Proteomes" id="UP000705867"/>
    </source>
</evidence>
<dbReference type="EMBL" id="JAIOIV010000060">
    <property type="protein sequence ID" value="MBZ0155993.1"/>
    <property type="molecule type" value="Genomic_DNA"/>
</dbReference>
<dbReference type="AlphaFoldDB" id="A0A953J5G6"/>
<accession>A0A953J5G6</accession>